<protein>
    <submittedName>
        <fullName evidence="2 3">Uncharacterized protein LOC136075208</fullName>
    </submittedName>
</protein>
<dbReference type="Proteomes" id="UP001652625">
    <property type="component" value="Chromosome 01"/>
</dbReference>
<name>A0ABM4B4K5_HYDVU</name>
<dbReference type="GeneID" id="136075208"/>
<keyword evidence="1" id="KW-1185">Reference proteome</keyword>
<proteinExistence type="predicted"/>
<reference evidence="1 2" key="1">
    <citation type="submission" date="2025-05" db="UniProtKB">
        <authorList>
            <consortium name="RefSeq"/>
        </authorList>
    </citation>
    <scope>NUCLEOTIDE SEQUENCE [LARGE SCALE GENOMIC DNA]</scope>
</reference>
<gene>
    <name evidence="2 3" type="primary">LOC136075208</name>
</gene>
<evidence type="ECO:0000313" key="2">
    <source>
        <dbReference type="RefSeq" id="XP_065643761.1"/>
    </source>
</evidence>
<dbReference type="RefSeq" id="XP_065643762.1">
    <property type="nucleotide sequence ID" value="XM_065787690.1"/>
</dbReference>
<sequence length="124" mass="14572">MFAIVEFSDSVEIIPVKWFNTEEEEECFWPELFLFSKVSKLVSQQADPNPGWRKYSVRSLGKAATYERARENLKLSENSSDLNLTENENTEKATGVLKRKRVSTQCFQFDSDSEEYRMFFKSKF</sequence>
<evidence type="ECO:0000313" key="3">
    <source>
        <dbReference type="RefSeq" id="XP_065643762.1"/>
    </source>
</evidence>
<evidence type="ECO:0000313" key="1">
    <source>
        <dbReference type="Proteomes" id="UP001652625"/>
    </source>
</evidence>
<organism evidence="1 3">
    <name type="scientific">Hydra vulgaris</name>
    <name type="common">Hydra</name>
    <name type="synonym">Hydra attenuata</name>
    <dbReference type="NCBI Taxonomy" id="6087"/>
    <lineage>
        <taxon>Eukaryota</taxon>
        <taxon>Metazoa</taxon>
        <taxon>Cnidaria</taxon>
        <taxon>Hydrozoa</taxon>
        <taxon>Hydroidolina</taxon>
        <taxon>Anthoathecata</taxon>
        <taxon>Aplanulata</taxon>
        <taxon>Hydridae</taxon>
        <taxon>Hydra</taxon>
    </lineage>
</organism>
<accession>A0ABM4B4K5</accession>
<dbReference type="RefSeq" id="XP_065643761.1">
    <property type="nucleotide sequence ID" value="XM_065787689.1"/>
</dbReference>